<dbReference type="InterPro" id="IPR036869">
    <property type="entry name" value="J_dom_sf"/>
</dbReference>
<dbReference type="SUPFAM" id="SSF46565">
    <property type="entry name" value="Chaperone J-domain"/>
    <property type="match status" value="1"/>
</dbReference>
<protein>
    <recommendedName>
        <fullName evidence="3">J domain-containing protein</fullName>
    </recommendedName>
</protein>
<evidence type="ECO:0000313" key="1">
    <source>
        <dbReference type="EMBL" id="KAG0662495.1"/>
    </source>
</evidence>
<evidence type="ECO:0008006" key="3">
    <source>
        <dbReference type="Google" id="ProtNLM"/>
    </source>
</evidence>
<dbReference type="EMBL" id="PUHQ01000026">
    <property type="protein sequence ID" value="KAG0662495.1"/>
    <property type="molecule type" value="Genomic_DNA"/>
</dbReference>
<dbReference type="Proteomes" id="UP000777482">
    <property type="component" value="Unassembled WGS sequence"/>
</dbReference>
<accession>A0A9P6W364</accession>
<dbReference type="Gene3D" id="1.10.287.110">
    <property type="entry name" value="DnaJ domain"/>
    <property type="match status" value="1"/>
</dbReference>
<comment type="caution">
    <text evidence="1">The sequence shown here is derived from an EMBL/GenBank/DDBJ whole genome shotgun (WGS) entry which is preliminary data.</text>
</comment>
<sequence length="89" mass="10060">MVKETKYYDLLGVSPGASEKDLKVAYRKRRHPTGICASPYPSSMERPFEVERSSGRSELLQWLCQLDSTSRGTHSNPCAPMQAVMRRAQ</sequence>
<name>A0A9P6W364_RHOMI</name>
<organism evidence="1 2">
    <name type="scientific">Rhodotorula mucilaginosa</name>
    <name type="common">Yeast</name>
    <name type="synonym">Rhodotorula rubra</name>
    <dbReference type="NCBI Taxonomy" id="5537"/>
    <lineage>
        <taxon>Eukaryota</taxon>
        <taxon>Fungi</taxon>
        <taxon>Dikarya</taxon>
        <taxon>Basidiomycota</taxon>
        <taxon>Pucciniomycotina</taxon>
        <taxon>Microbotryomycetes</taxon>
        <taxon>Sporidiobolales</taxon>
        <taxon>Sporidiobolaceae</taxon>
        <taxon>Rhodotorula</taxon>
    </lineage>
</organism>
<dbReference type="InterPro" id="IPR001623">
    <property type="entry name" value="DnaJ_domain"/>
</dbReference>
<dbReference type="OrthoDB" id="10250354at2759"/>
<dbReference type="CDD" id="cd06257">
    <property type="entry name" value="DnaJ"/>
    <property type="match status" value="1"/>
</dbReference>
<dbReference type="AlphaFoldDB" id="A0A9P6W364"/>
<proteinExistence type="predicted"/>
<evidence type="ECO:0000313" key="2">
    <source>
        <dbReference type="Proteomes" id="UP000777482"/>
    </source>
</evidence>
<keyword evidence="2" id="KW-1185">Reference proteome</keyword>
<reference evidence="1 2" key="1">
    <citation type="submission" date="2020-11" db="EMBL/GenBank/DDBJ databases">
        <title>Kefir isolates.</title>
        <authorList>
            <person name="Marcisauskas S."/>
            <person name="Kim Y."/>
            <person name="Blasche S."/>
        </authorList>
    </citation>
    <scope>NUCLEOTIDE SEQUENCE [LARGE SCALE GENOMIC DNA]</scope>
    <source>
        <strain evidence="1 2">KR</strain>
    </source>
</reference>
<gene>
    <name evidence="1" type="ORF">C6P46_003235</name>
</gene>